<reference evidence="1" key="1">
    <citation type="submission" date="2023-05" db="EMBL/GenBank/DDBJ databases">
        <authorList>
            <person name="Zhang X."/>
        </authorList>
    </citation>
    <scope>NUCLEOTIDE SEQUENCE</scope>
    <source>
        <strain evidence="1">YF14B1</strain>
    </source>
</reference>
<accession>A0AAE3QK44</accession>
<comment type="caution">
    <text evidence="1">The sequence shown here is derived from an EMBL/GenBank/DDBJ whole genome shotgun (WGS) entry which is preliminary data.</text>
</comment>
<proteinExistence type="predicted"/>
<evidence type="ECO:0000313" key="1">
    <source>
        <dbReference type="EMBL" id="MDJ1478888.1"/>
    </source>
</evidence>
<dbReference type="Pfam" id="PF17963">
    <property type="entry name" value="Big_9"/>
    <property type="match status" value="2"/>
</dbReference>
<dbReference type="Gene3D" id="2.60.40.2810">
    <property type="match status" value="1"/>
</dbReference>
<dbReference type="PROSITE" id="PS51257">
    <property type="entry name" value="PROKAR_LIPOPROTEIN"/>
    <property type="match status" value="1"/>
</dbReference>
<name>A0AAE3QK44_9BACT</name>
<dbReference type="Proteomes" id="UP001241110">
    <property type="component" value="Unassembled WGS sequence"/>
</dbReference>
<dbReference type="Gene3D" id="2.60.40.3440">
    <property type="match status" value="1"/>
</dbReference>
<dbReference type="EMBL" id="JASJOS010000001">
    <property type="protein sequence ID" value="MDJ1478888.1"/>
    <property type="molecule type" value="Genomic_DNA"/>
</dbReference>
<protein>
    <submittedName>
        <fullName evidence="1">Ig-like domain-containing protein</fullName>
    </submittedName>
</protein>
<gene>
    <name evidence="1" type="ORF">QNI16_00245</name>
</gene>
<dbReference type="RefSeq" id="WP_313974640.1">
    <property type="nucleotide sequence ID" value="NZ_JASJOS010000001.1"/>
</dbReference>
<organism evidence="1 2">
    <name type="scientific">Xanthocytophaga flava</name>
    <dbReference type="NCBI Taxonomy" id="3048013"/>
    <lineage>
        <taxon>Bacteria</taxon>
        <taxon>Pseudomonadati</taxon>
        <taxon>Bacteroidota</taxon>
        <taxon>Cytophagia</taxon>
        <taxon>Cytophagales</taxon>
        <taxon>Rhodocytophagaceae</taxon>
        <taxon>Xanthocytophaga</taxon>
    </lineage>
</organism>
<sequence>MKNIKSYWWLVAFIALFIYACDIINKDGSLTPTSPQNGTTLYTTPKTGLALNLLEMEEYKGATGFRITQQPANGKASFIKDATLLYLPDTTKNVSSDYFLLTVSSGDSLSPISIVDTIIIKFTPTDSIPCSNGVISDNFTTSLNTPITMNVLGNDSFCEGALDSTKLNIIRATEHGTVSIQNKRILYTPVSNYKGADYFIYQVCSSTGSCSMAVVTIQVGQNISDCLEAVSDSFAIQTAYSLFLDVLANDALCSGQAAPVLTIISAPQYGSAEVSGNKIFYGLYTTNSDYKGMDYIYYRICQGSVCDTAKVALLIDASVCTNILYSDTITYKPASLSDSLYTKGASFPVLKNDDLRCVYYGIRIAEQPSNGVASIRDHRVVFKANPGFVGKDSLQYSVCVTEGSCTQKATVYFDIK</sequence>
<evidence type="ECO:0000313" key="2">
    <source>
        <dbReference type="Proteomes" id="UP001241110"/>
    </source>
</evidence>
<dbReference type="AlphaFoldDB" id="A0AAE3QK44"/>